<dbReference type="OrthoDB" id="9972129at2"/>
<keyword evidence="3" id="KW-1185">Reference proteome</keyword>
<feature type="region of interest" description="Disordered" evidence="1">
    <location>
        <begin position="1"/>
        <end position="20"/>
    </location>
</feature>
<proteinExistence type="predicted"/>
<gene>
    <name evidence="2" type="ORF">SAMN04490355_104043</name>
</gene>
<sequence length="86" mass="9996">MAMTREEIAELRGRDKKEARHARLGNAVEKRFEELREYIPCKGVYQSNPCRKVENDKSGCVLKYYCEFKLLEKSQGVAFHGNNSIQ</sequence>
<reference evidence="3" key="1">
    <citation type="submission" date="2016-10" db="EMBL/GenBank/DDBJ databases">
        <authorList>
            <person name="Varghese N."/>
            <person name="Submissions S."/>
        </authorList>
    </citation>
    <scope>NUCLEOTIDE SEQUENCE [LARGE SCALE GENOMIC DNA]</scope>
    <source>
        <strain evidence="3">DSM 13327</strain>
    </source>
</reference>
<name>A0A1I4N1S9_9FIRM</name>
<dbReference type="AlphaFoldDB" id="A0A1I4N1S9"/>
<evidence type="ECO:0000313" key="2">
    <source>
        <dbReference type="EMBL" id="SFM09479.1"/>
    </source>
</evidence>
<protein>
    <submittedName>
        <fullName evidence="2">Uncharacterized protein</fullName>
    </submittedName>
</protein>
<dbReference type="EMBL" id="FOTS01000040">
    <property type="protein sequence ID" value="SFM09479.1"/>
    <property type="molecule type" value="Genomic_DNA"/>
</dbReference>
<feature type="compositionally biased region" description="Basic and acidic residues" evidence="1">
    <location>
        <begin position="1"/>
        <end position="18"/>
    </location>
</feature>
<dbReference type="STRING" id="1123291.SAMN04490355_104043"/>
<accession>A0A1I4N1S9</accession>
<evidence type="ECO:0000256" key="1">
    <source>
        <dbReference type="SAM" id="MobiDB-lite"/>
    </source>
</evidence>
<dbReference type="Proteomes" id="UP000199520">
    <property type="component" value="Unassembled WGS sequence"/>
</dbReference>
<organism evidence="2 3">
    <name type="scientific">Pelosinus propionicus DSM 13327</name>
    <dbReference type="NCBI Taxonomy" id="1123291"/>
    <lineage>
        <taxon>Bacteria</taxon>
        <taxon>Bacillati</taxon>
        <taxon>Bacillota</taxon>
        <taxon>Negativicutes</taxon>
        <taxon>Selenomonadales</taxon>
        <taxon>Sporomusaceae</taxon>
        <taxon>Pelosinus</taxon>
    </lineage>
</organism>
<evidence type="ECO:0000313" key="3">
    <source>
        <dbReference type="Proteomes" id="UP000199520"/>
    </source>
</evidence>
<dbReference type="RefSeq" id="WP_090940852.1">
    <property type="nucleotide sequence ID" value="NZ_FOTS01000040.1"/>
</dbReference>